<organism evidence="1 2">
    <name type="scientific">Hibiscus sabdariffa</name>
    <name type="common">roselle</name>
    <dbReference type="NCBI Taxonomy" id="183260"/>
    <lineage>
        <taxon>Eukaryota</taxon>
        <taxon>Viridiplantae</taxon>
        <taxon>Streptophyta</taxon>
        <taxon>Embryophyta</taxon>
        <taxon>Tracheophyta</taxon>
        <taxon>Spermatophyta</taxon>
        <taxon>Magnoliopsida</taxon>
        <taxon>eudicotyledons</taxon>
        <taxon>Gunneridae</taxon>
        <taxon>Pentapetalae</taxon>
        <taxon>rosids</taxon>
        <taxon>malvids</taxon>
        <taxon>Malvales</taxon>
        <taxon>Malvaceae</taxon>
        <taxon>Malvoideae</taxon>
        <taxon>Hibiscus</taxon>
    </lineage>
</organism>
<sequence length="133" mass="15076">MPTHGLRVCGLLEASTGLAEAPKLHQQPNLGLPPATARVSITPARRQWWRHTRLNRRCSQRRLNKRPPSTHNNVVKHDKGTSWPTKKKQRRCTKAASTKPLTPLCHDPNKREVRSVEAYHNVTAAASQIWIES</sequence>
<gene>
    <name evidence="1" type="ORF">V6N11_048080</name>
</gene>
<evidence type="ECO:0000313" key="2">
    <source>
        <dbReference type="Proteomes" id="UP001396334"/>
    </source>
</evidence>
<dbReference type="Proteomes" id="UP001396334">
    <property type="component" value="Unassembled WGS sequence"/>
</dbReference>
<accession>A0ABR1Z8X1</accession>
<proteinExistence type="predicted"/>
<dbReference type="EMBL" id="JBBPBN010002354">
    <property type="protein sequence ID" value="KAK8476239.1"/>
    <property type="molecule type" value="Genomic_DNA"/>
</dbReference>
<name>A0ABR1Z8X1_9ROSI</name>
<evidence type="ECO:0000313" key="1">
    <source>
        <dbReference type="EMBL" id="KAK8476239.1"/>
    </source>
</evidence>
<reference evidence="1 2" key="1">
    <citation type="journal article" date="2024" name="G3 (Bethesda)">
        <title>Genome assembly of Hibiscus sabdariffa L. provides insights into metabolisms of medicinal natural products.</title>
        <authorList>
            <person name="Kim T."/>
        </authorList>
    </citation>
    <scope>NUCLEOTIDE SEQUENCE [LARGE SCALE GENOMIC DNA]</scope>
    <source>
        <strain evidence="1">TK-2024</strain>
        <tissue evidence="1">Old leaves</tissue>
    </source>
</reference>
<comment type="caution">
    <text evidence="1">The sequence shown here is derived from an EMBL/GenBank/DDBJ whole genome shotgun (WGS) entry which is preliminary data.</text>
</comment>
<protein>
    <submittedName>
        <fullName evidence="1">Uncharacterized protein</fullName>
    </submittedName>
</protein>
<keyword evidence="2" id="KW-1185">Reference proteome</keyword>